<reference evidence="2" key="1">
    <citation type="submission" date="2024-06" db="EMBL/GenBank/DDBJ databases">
        <authorList>
            <person name="Ryan C."/>
        </authorList>
    </citation>
    <scope>NUCLEOTIDE SEQUENCE [LARGE SCALE GENOMIC DNA]</scope>
</reference>
<reference evidence="1 2" key="2">
    <citation type="submission" date="2024-10" db="EMBL/GenBank/DDBJ databases">
        <authorList>
            <person name="Ryan C."/>
        </authorList>
    </citation>
    <scope>NUCLEOTIDE SEQUENCE [LARGE SCALE GENOMIC DNA]</scope>
</reference>
<organism evidence="1 2">
    <name type="scientific">Urochloa decumbens</name>
    <dbReference type="NCBI Taxonomy" id="240449"/>
    <lineage>
        <taxon>Eukaryota</taxon>
        <taxon>Viridiplantae</taxon>
        <taxon>Streptophyta</taxon>
        <taxon>Embryophyta</taxon>
        <taxon>Tracheophyta</taxon>
        <taxon>Spermatophyta</taxon>
        <taxon>Magnoliopsida</taxon>
        <taxon>Liliopsida</taxon>
        <taxon>Poales</taxon>
        <taxon>Poaceae</taxon>
        <taxon>PACMAD clade</taxon>
        <taxon>Panicoideae</taxon>
        <taxon>Panicodae</taxon>
        <taxon>Paniceae</taxon>
        <taxon>Melinidinae</taxon>
        <taxon>Urochloa</taxon>
    </lineage>
</organism>
<keyword evidence="2" id="KW-1185">Reference proteome</keyword>
<name>A0ABC8Z797_9POAL</name>
<accession>A0ABC8Z797</accession>
<evidence type="ECO:0000313" key="1">
    <source>
        <dbReference type="EMBL" id="CAL4955684.1"/>
    </source>
</evidence>
<proteinExistence type="predicted"/>
<dbReference type="Proteomes" id="UP001497457">
    <property type="component" value="Chromosome 18b"/>
</dbReference>
<protein>
    <submittedName>
        <fullName evidence="1">Uncharacterized protein</fullName>
    </submittedName>
</protein>
<dbReference type="AlphaFoldDB" id="A0ABC8Z797"/>
<gene>
    <name evidence="1" type="ORF">URODEC1_LOCUS41581</name>
</gene>
<dbReference type="EMBL" id="OZ075128">
    <property type="protein sequence ID" value="CAL4955684.1"/>
    <property type="molecule type" value="Genomic_DNA"/>
</dbReference>
<sequence length="283" mass="31575">MPYFHPRPICSSNGFATSSPVESNGNRPLIAMSSPNSPQVMYSQLGFMSMNCHREIQHRSYTMPHQKELRQLGALAPTFPANPSIDVQRRLPWDVGTRNRISPMIPQMCATDRRDRIGSFTPVAGFSKSVPNHQAVPKHASSSANIGYHHQTLKRKAMMTDLTLGSPTGFAVESTRNDFFGFAKNWQEEQTQSAKKARTPLLFNEDDGEAIERMAREIQFFPQHVARDLLGNESEFSVYERSSSYTGGFDASLDLSLNLSSSSSVESSMAMDLSLKLRHNPCP</sequence>
<evidence type="ECO:0000313" key="2">
    <source>
        <dbReference type="Proteomes" id="UP001497457"/>
    </source>
</evidence>